<evidence type="ECO:0000313" key="3">
    <source>
        <dbReference type="Proteomes" id="UP000324133"/>
    </source>
</evidence>
<dbReference type="Pfam" id="PF00753">
    <property type="entry name" value="Lactamase_B"/>
    <property type="match status" value="1"/>
</dbReference>
<name>A0A5B6TGB6_9BACT</name>
<gene>
    <name evidence="2" type="ORF">FOA19_01715</name>
</gene>
<dbReference type="AlphaFoldDB" id="A0A5B6TGB6"/>
<dbReference type="EMBL" id="VKKY01000001">
    <property type="protein sequence ID" value="KAA3439431.1"/>
    <property type="molecule type" value="Genomic_DNA"/>
</dbReference>
<feature type="domain" description="Metallo-beta-lactamase" evidence="1">
    <location>
        <begin position="22"/>
        <end position="227"/>
    </location>
</feature>
<dbReference type="InterPro" id="IPR001279">
    <property type="entry name" value="Metallo-B-lactamas"/>
</dbReference>
<keyword evidence="3" id="KW-1185">Reference proteome</keyword>
<sequence>MDVPMQAHILELKYHHSGKEEILYPAVLQGSSQLVLVDCGYPGSLPLLETALKQAGFSLAELTGVLITHHDIDHVGALHALKQEYPRLQVYSSVTEAAYINGSKKSARLQQAEDLHRTLPEDQQANSLAFQEFLKSVEPVAVDFTFKGEEEPDFFSGAQIIHTPGHTPGHFSVYLPASQTLISGDALVYEDGELGIANPQYTLDLAMAVSSIKRLAGLEIAQLICYHGGMVQADIQQKLQELISQQIV</sequence>
<evidence type="ECO:0000259" key="1">
    <source>
        <dbReference type="SMART" id="SM00849"/>
    </source>
</evidence>
<dbReference type="PANTHER" id="PTHR42951:SF15">
    <property type="entry name" value="METALLO-BETA-LACTAMASE SUPERFAMILY PROTEIN"/>
    <property type="match status" value="1"/>
</dbReference>
<protein>
    <submittedName>
        <fullName evidence="2">MBL fold metallo-hydrolase</fullName>
    </submittedName>
</protein>
<dbReference type="GO" id="GO:0016787">
    <property type="term" value="F:hydrolase activity"/>
    <property type="evidence" value="ECO:0007669"/>
    <property type="project" value="UniProtKB-KW"/>
</dbReference>
<dbReference type="SUPFAM" id="SSF56281">
    <property type="entry name" value="Metallo-hydrolase/oxidoreductase"/>
    <property type="match status" value="1"/>
</dbReference>
<comment type="caution">
    <text evidence="2">The sequence shown here is derived from an EMBL/GenBank/DDBJ whole genome shotgun (WGS) entry which is preliminary data.</text>
</comment>
<dbReference type="PANTHER" id="PTHR42951">
    <property type="entry name" value="METALLO-BETA-LACTAMASE DOMAIN-CONTAINING"/>
    <property type="match status" value="1"/>
</dbReference>
<keyword evidence="2" id="KW-0378">Hydrolase</keyword>
<proteinExistence type="predicted"/>
<evidence type="ECO:0000313" key="2">
    <source>
        <dbReference type="EMBL" id="KAA3439431.1"/>
    </source>
</evidence>
<organism evidence="2 3">
    <name type="scientific">Rufibacter hautae</name>
    <dbReference type="NCBI Taxonomy" id="2595005"/>
    <lineage>
        <taxon>Bacteria</taxon>
        <taxon>Pseudomonadati</taxon>
        <taxon>Bacteroidota</taxon>
        <taxon>Cytophagia</taxon>
        <taxon>Cytophagales</taxon>
        <taxon>Hymenobacteraceae</taxon>
        <taxon>Rufibacter</taxon>
    </lineage>
</organism>
<dbReference type="OrthoDB" id="9802248at2"/>
<dbReference type="CDD" id="cd07721">
    <property type="entry name" value="yflN-like_MBL-fold"/>
    <property type="match status" value="1"/>
</dbReference>
<reference evidence="2 3" key="1">
    <citation type="submission" date="2019-07" db="EMBL/GenBank/DDBJ databases">
        <title>Rufibacter sp. nov., isolated from lake sediment.</title>
        <authorList>
            <person name="Qu J.-H."/>
        </authorList>
    </citation>
    <scope>NUCLEOTIDE SEQUENCE [LARGE SCALE GENOMIC DNA]</scope>
    <source>
        <strain evidence="2 3">NBS58-1</strain>
    </source>
</reference>
<dbReference type="Gene3D" id="3.60.15.10">
    <property type="entry name" value="Ribonuclease Z/Hydroxyacylglutathione hydrolase-like"/>
    <property type="match status" value="1"/>
</dbReference>
<dbReference type="InterPro" id="IPR036866">
    <property type="entry name" value="RibonucZ/Hydroxyglut_hydro"/>
</dbReference>
<accession>A0A5B6TGB6</accession>
<dbReference type="SMART" id="SM00849">
    <property type="entry name" value="Lactamase_B"/>
    <property type="match status" value="1"/>
</dbReference>
<dbReference type="Proteomes" id="UP000324133">
    <property type="component" value="Unassembled WGS sequence"/>
</dbReference>
<dbReference type="InterPro" id="IPR050855">
    <property type="entry name" value="NDM-1-like"/>
</dbReference>